<keyword evidence="1" id="KW-0472">Membrane</keyword>
<sequence length="499" mass="57178">MNNNNNHKSIDATLWEKQTSMYKETFLILLIKFLRLFYRAVENIRILHLGFLCFSLKSLFFKATKNKVVLLYGLLCFMLFDLVVAQAQSPENRGAAEGQNEIKALEIGDTIPEQLWNLPLQVVNHPNGKDTITLNDYRDKKLIILDFWATWCVPCIQSLQCLDSLADKYAEDVLILPISDEVSDKVLEAMRSRSWQLQSVVENTAFKAYFPFNVVPHQIWIRDNRFFAASAASKNVEESIVHGLRGDAEKFKRKDDILDYSPYADLAIYADRKKADVLHSSILTAAIDGLPGSTSRRKTENSVILNYINTSIVSLYQEMLGVPFNRIDVMAHSVAKYVYDVERQSLEGLFCLQLKVPLKADMVNVKRRTLTELNTSFGLKLDSQWVERECYIIFDLPKPNRDTVKSNNVAPNNTAVRSVAFPSFVSRLNYNHVWHPDLPIYRAETTFEGRLASGQFEQLQKDVDQLEKLLGKYGLGLKKEYRRVLIYTLSEVDGRVPPK</sequence>
<dbReference type="InterPro" id="IPR050553">
    <property type="entry name" value="Thioredoxin_ResA/DsbE_sf"/>
</dbReference>
<feature type="transmembrane region" description="Helical" evidence="1">
    <location>
        <begin position="68"/>
        <end position="87"/>
    </location>
</feature>
<dbReference type="Gene3D" id="3.40.30.10">
    <property type="entry name" value="Glutaredoxin"/>
    <property type="match status" value="1"/>
</dbReference>
<dbReference type="InterPro" id="IPR013766">
    <property type="entry name" value="Thioredoxin_domain"/>
</dbReference>
<name>A0A4Q6XN47_9SPHI</name>
<dbReference type="PROSITE" id="PS51352">
    <property type="entry name" value="THIOREDOXIN_2"/>
    <property type="match status" value="1"/>
</dbReference>
<reference evidence="3 4" key="1">
    <citation type="submission" date="2019-02" db="EMBL/GenBank/DDBJ databases">
        <authorList>
            <person name="Li Y."/>
        </authorList>
    </citation>
    <scope>NUCLEOTIDE SEQUENCE [LARGE SCALE GENOMIC DNA]</scope>
    <source>
        <strain evidence="3 4">30C10-4-7</strain>
    </source>
</reference>
<keyword evidence="4" id="KW-1185">Reference proteome</keyword>
<dbReference type="InterPro" id="IPR000866">
    <property type="entry name" value="AhpC/TSA"/>
</dbReference>
<keyword evidence="1" id="KW-1133">Transmembrane helix</keyword>
<dbReference type="InterPro" id="IPR036249">
    <property type="entry name" value="Thioredoxin-like_sf"/>
</dbReference>
<evidence type="ECO:0000313" key="4">
    <source>
        <dbReference type="Proteomes" id="UP000292855"/>
    </source>
</evidence>
<dbReference type="Pfam" id="PF00578">
    <property type="entry name" value="AhpC-TSA"/>
    <property type="match status" value="1"/>
</dbReference>
<gene>
    <name evidence="3" type="ORF">EWE74_19645</name>
</gene>
<dbReference type="GO" id="GO:0016491">
    <property type="term" value="F:oxidoreductase activity"/>
    <property type="evidence" value="ECO:0007669"/>
    <property type="project" value="InterPro"/>
</dbReference>
<proteinExistence type="predicted"/>
<dbReference type="OrthoDB" id="793244at2"/>
<evidence type="ECO:0000256" key="1">
    <source>
        <dbReference type="SAM" id="Phobius"/>
    </source>
</evidence>
<dbReference type="SUPFAM" id="SSF52833">
    <property type="entry name" value="Thioredoxin-like"/>
    <property type="match status" value="1"/>
</dbReference>
<protein>
    <submittedName>
        <fullName evidence="3">TlpA family protein disulfide reductase</fullName>
    </submittedName>
</protein>
<dbReference type="PANTHER" id="PTHR42852:SF17">
    <property type="entry name" value="THIOREDOXIN-LIKE PROTEIN HI_1115"/>
    <property type="match status" value="1"/>
</dbReference>
<organism evidence="3 4">
    <name type="scientific">Sphingobacterium corticibacterium</name>
    <dbReference type="NCBI Taxonomy" id="2484746"/>
    <lineage>
        <taxon>Bacteria</taxon>
        <taxon>Pseudomonadati</taxon>
        <taxon>Bacteroidota</taxon>
        <taxon>Sphingobacteriia</taxon>
        <taxon>Sphingobacteriales</taxon>
        <taxon>Sphingobacteriaceae</taxon>
        <taxon>Sphingobacterium</taxon>
    </lineage>
</organism>
<dbReference type="RefSeq" id="WP_130143374.1">
    <property type="nucleotide sequence ID" value="NZ_SGIT01000006.1"/>
</dbReference>
<dbReference type="GO" id="GO:0016209">
    <property type="term" value="F:antioxidant activity"/>
    <property type="evidence" value="ECO:0007669"/>
    <property type="project" value="InterPro"/>
</dbReference>
<dbReference type="AlphaFoldDB" id="A0A4Q6XN47"/>
<evidence type="ECO:0000313" key="3">
    <source>
        <dbReference type="EMBL" id="RZF57887.1"/>
    </source>
</evidence>
<accession>A0A4Q6XN47</accession>
<dbReference type="PANTHER" id="PTHR42852">
    <property type="entry name" value="THIOL:DISULFIDE INTERCHANGE PROTEIN DSBE"/>
    <property type="match status" value="1"/>
</dbReference>
<feature type="domain" description="Thioredoxin" evidence="2">
    <location>
        <begin position="105"/>
        <end position="260"/>
    </location>
</feature>
<dbReference type="Proteomes" id="UP000292855">
    <property type="component" value="Unassembled WGS sequence"/>
</dbReference>
<evidence type="ECO:0000259" key="2">
    <source>
        <dbReference type="PROSITE" id="PS51352"/>
    </source>
</evidence>
<comment type="caution">
    <text evidence="3">The sequence shown here is derived from an EMBL/GenBank/DDBJ whole genome shotgun (WGS) entry which is preliminary data.</text>
</comment>
<keyword evidence="1" id="KW-0812">Transmembrane</keyword>
<dbReference type="EMBL" id="SGIT01000006">
    <property type="protein sequence ID" value="RZF57887.1"/>
    <property type="molecule type" value="Genomic_DNA"/>
</dbReference>
<dbReference type="CDD" id="cd02966">
    <property type="entry name" value="TlpA_like_family"/>
    <property type="match status" value="1"/>
</dbReference>